<comment type="subunit">
    <text evidence="2">Complex I is composed of 45 different subunits.</text>
</comment>
<dbReference type="EMBL" id="OC915076">
    <property type="protein sequence ID" value="CAD7638499.1"/>
    <property type="molecule type" value="Genomic_DNA"/>
</dbReference>
<gene>
    <name evidence="3" type="ORF">ONB1V03_LOCUS1428</name>
</gene>
<organism evidence="3">
    <name type="scientific">Oppiella nova</name>
    <dbReference type="NCBI Taxonomy" id="334625"/>
    <lineage>
        <taxon>Eukaryota</taxon>
        <taxon>Metazoa</taxon>
        <taxon>Ecdysozoa</taxon>
        <taxon>Arthropoda</taxon>
        <taxon>Chelicerata</taxon>
        <taxon>Arachnida</taxon>
        <taxon>Acari</taxon>
        <taxon>Acariformes</taxon>
        <taxon>Sarcoptiformes</taxon>
        <taxon>Oribatida</taxon>
        <taxon>Brachypylina</taxon>
        <taxon>Oppioidea</taxon>
        <taxon>Oppiidae</taxon>
        <taxon>Oppiella</taxon>
    </lineage>
</organism>
<keyword evidence="2" id="KW-0496">Mitochondrion</keyword>
<evidence type="ECO:0000256" key="2">
    <source>
        <dbReference type="RuleBase" id="RU363103"/>
    </source>
</evidence>
<protein>
    <recommendedName>
        <fullName evidence="2">NADH dehydrogenase [ubiquinone] 1 alpha subcomplex subunit 12</fullName>
    </recommendedName>
</protein>
<keyword evidence="2" id="KW-0999">Mitochondrion inner membrane</keyword>
<evidence type="ECO:0000313" key="3">
    <source>
        <dbReference type="EMBL" id="CAD7638499.1"/>
    </source>
</evidence>
<dbReference type="Proteomes" id="UP000728032">
    <property type="component" value="Unassembled WGS sequence"/>
</dbReference>
<dbReference type="AlphaFoldDB" id="A0A7R9LD37"/>
<keyword evidence="2" id="KW-0813">Transport</keyword>
<keyword evidence="2" id="KW-0472">Membrane</keyword>
<accession>A0A7R9LD37</accession>
<dbReference type="PANTHER" id="PTHR12910">
    <property type="entry name" value="NADH-UBIQUINONE OXIDOREDUCTASE SUBUNIT B17.2"/>
    <property type="match status" value="1"/>
</dbReference>
<keyword evidence="2" id="KW-0679">Respiratory chain</keyword>
<comment type="function">
    <text evidence="2">Accessory subunit of the mitochondrial membrane respiratory chain NADH dehydrogenase (Complex I), that is believed not to be involved in catalysis. Complex I functions in the transfer of electrons from NADH to the respiratory chain. The immediate electron acceptor for the enzyme is believed to be ubiquinone.</text>
</comment>
<comment type="subcellular location">
    <subcellularLocation>
        <location evidence="2">Mitochondrion inner membrane</location>
        <topology evidence="2">Peripheral membrane protein</topology>
        <orientation evidence="2">Matrix side</orientation>
    </subcellularLocation>
</comment>
<evidence type="ECO:0000256" key="1">
    <source>
        <dbReference type="ARBA" id="ARBA00007355"/>
    </source>
</evidence>
<sequence length="119" mass="14371">MDELKIGTLVGADRYGNKYYENNEYFHGRNRWVEYSDDAYLDYDASQIPAEWHSWMHYTTDIPPTVKPPVQHRWMIEHTPNYTGSHLQYVPYSTTREKVQKWDQTVPQLEAKKYKYFTN</sequence>
<proteinExistence type="inferred from homology"/>
<keyword evidence="4" id="KW-1185">Reference proteome</keyword>
<reference evidence="3" key="1">
    <citation type="submission" date="2020-11" db="EMBL/GenBank/DDBJ databases">
        <authorList>
            <person name="Tran Van P."/>
        </authorList>
    </citation>
    <scope>NUCLEOTIDE SEQUENCE</scope>
</reference>
<dbReference type="OrthoDB" id="274641at2759"/>
<dbReference type="GO" id="GO:0045271">
    <property type="term" value="C:respiratory chain complex I"/>
    <property type="evidence" value="ECO:0007669"/>
    <property type="project" value="InterPro"/>
</dbReference>
<dbReference type="GO" id="GO:0006979">
    <property type="term" value="P:response to oxidative stress"/>
    <property type="evidence" value="ECO:0007669"/>
    <property type="project" value="TreeGrafter"/>
</dbReference>
<keyword evidence="2" id="KW-0249">Electron transport</keyword>
<dbReference type="EMBL" id="CAJPVJ010000251">
    <property type="protein sequence ID" value="CAG2161827.1"/>
    <property type="molecule type" value="Genomic_DNA"/>
</dbReference>
<evidence type="ECO:0000313" key="4">
    <source>
        <dbReference type="Proteomes" id="UP000728032"/>
    </source>
</evidence>
<dbReference type="PANTHER" id="PTHR12910:SF2">
    <property type="entry name" value="NADH DEHYDROGENASE [UBIQUINONE] 1 ALPHA SUBCOMPLEX SUBUNIT 12"/>
    <property type="match status" value="1"/>
</dbReference>
<dbReference type="GO" id="GO:0005743">
    <property type="term" value="C:mitochondrial inner membrane"/>
    <property type="evidence" value="ECO:0007669"/>
    <property type="project" value="UniProtKB-SubCell"/>
</dbReference>
<name>A0A7R9LD37_9ACAR</name>
<comment type="similarity">
    <text evidence="1 2">Belongs to the complex I NDUFA12 subunit family.</text>
</comment>
<dbReference type="InterPro" id="IPR007763">
    <property type="entry name" value="NDUFA12"/>
</dbReference>
<dbReference type="Pfam" id="PF05071">
    <property type="entry name" value="NDUFA12"/>
    <property type="match status" value="1"/>
</dbReference>